<dbReference type="RefSeq" id="WP_091761391.1">
    <property type="nucleotide sequence ID" value="NZ_FOHB01000007.1"/>
</dbReference>
<dbReference type="STRING" id="587636.SAMN05216199_3670"/>
<reference evidence="4" key="1">
    <citation type="submission" date="2016-10" db="EMBL/GenBank/DDBJ databases">
        <authorList>
            <person name="Varghese N."/>
            <person name="Submissions S."/>
        </authorList>
    </citation>
    <scope>NUCLEOTIDE SEQUENCE [LARGE SCALE GENOMIC DNA]</scope>
    <source>
        <strain evidence="4">CGMCC 1.6963</strain>
    </source>
</reference>
<accession>A0A1H9XCW6</accession>
<dbReference type="EMBL" id="FOHB01000007">
    <property type="protein sequence ID" value="SES43899.1"/>
    <property type="molecule type" value="Genomic_DNA"/>
</dbReference>
<name>A0A1H9XCW6_9MICO</name>
<evidence type="ECO:0000313" key="3">
    <source>
        <dbReference type="EMBL" id="SES43899.1"/>
    </source>
</evidence>
<feature type="compositionally biased region" description="Basic and acidic residues" evidence="1">
    <location>
        <begin position="60"/>
        <end position="69"/>
    </location>
</feature>
<keyword evidence="4" id="KW-1185">Reference proteome</keyword>
<evidence type="ECO:0000313" key="4">
    <source>
        <dbReference type="Proteomes" id="UP000199019"/>
    </source>
</evidence>
<organism evidence="3 4">
    <name type="scientific">Pedococcus cremeus</name>
    <dbReference type="NCBI Taxonomy" id="587636"/>
    <lineage>
        <taxon>Bacteria</taxon>
        <taxon>Bacillati</taxon>
        <taxon>Actinomycetota</taxon>
        <taxon>Actinomycetes</taxon>
        <taxon>Micrococcales</taxon>
        <taxon>Intrasporangiaceae</taxon>
        <taxon>Pedococcus</taxon>
    </lineage>
</organism>
<sequence>MVGAAAALADSGSYLQWGWFSISLTNLLIIAGMVVVFVLALLLPFPGGGPAEPAPVRTRAPADPDGPRP</sequence>
<gene>
    <name evidence="3" type="ORF">SAMN05216199_3670</name>
</gene>
<feature type="region of interest" description="Disordered" evidence="1">
    <location>
        <begin position="47"/>
        <end position="69"/>
    </location>
</feature>
<evidence type="ECO:0000256" key="2">
    <source>
        <dbReference type="SAM" id="Phobius"/>
    </source>
</evidence>
<proteinExistence type="predicted"/>
<keyword evidence="2" id="KW-0472">Membrane</keyword>
<keyword evidence="2" id="KW-0812">Transmembrane</keyword>
<evidence type="ECO:0000256" key="1">
    <source>
        <dbReference type="SAM" id="MobiDB-lite"/>
    </source>
</evidence>
<keyword evidence="2" id="KW-1133">Transmembrane helix</keyword>
<feature type="transmembrane region" description="Helical" evidence="2">
    <location>
        <begin position="17"/>
        <end position="43"/>
    </location>
</feature>
<dbReference type="Proteomes" id="UP000199019">
    <property type="component" value="Unassembled WGS sequence"/>
</dbReference>
<dbReference type="OrthoDB" id="4331765at2"/>
<protein>
    <submittedName>
        <fullName evidence="3">Uncharacterized protein</fullName>
    </submittedName>
</protein>
<dbReference type="AlphaFoldDB" id="A0A1H9XCW6"/>